<evidence type="ECO:0000256" key="1">
    <source>
        <dbReference type="SAM" id="MobiDB-lite"/>
    </source>
</evidence>
<keyword evidence="2" id="KW-0472">Membrane</keyword>
<reference evidence="3 4" key="1">
    <citation type="journal article" date="2016" name="Appl. Microbiol. Biotechnol.">
        <title>Characterization of T-DNA insertion mutants with decreased virulence in the entomopathogenic fungus Beauveria bassiana JEF-007.</title>
        <authorList>
            <person name="Kim S."/>
            <person name="Lee S.J."/>
            <person name="Nai Y.S."/>
            <person name="Yu J.S."/>
            <person name="Lee M.R."/>
            <person name="Yang Y.T."/>
            <person name="Kim J.S."/>
        </authorList>
    </citation>
    <scope>NUCLEOTIDE SEQUENCE [LARGE SCALE GENOMIC DNA]</scope>
    <source>
        <strain evidence="3 4">JEF-007</strain>
    </source>
</reference>
<feature type="region of interest" description="Disordered" evidence="1">
    <location>
        <begin position="110"/>
        <end position="160"/>
    </location>
</feature>
<keyword evidence="2" id="KW-0812">Transmembrane</keyword>
<dbReference type="Proteomes" id="UP000235728">
    <property type="component" value="Unassembled WGS sequence"/>
</dbReference>
<accession>A0A2N6NW57</accession>
<evidence type="ECO:0000256" key="2">
    <source>
        <dbReference type="SAM" id="Phobius"/>
    </source>
</evidence>
<sequence length="820" mass="89134">MASLENESLGSAGGGRVDFGHNKVHDHERNQKGKEDAKISPDMGVVVLVARVDEGIATDRLGALDGTSDGADKGSADTRLVWRNKRAWATGKIATMEFIGDENLKGVKDGIDPSEPGEPRMHRRLRNNETGVNDEDQDHDTRQTHGLLATKTSHEVEDNVEDDRRNKLDWYIRQDAGHGLGSGMIKGIRGLLLDNGPLGVETVDFGNGREGVHENGDKEHGAARKEAIRGGGVPVKGASHNESDEDVAGDLGRLGGNVAPDALVGAAGVCLDLHPGADEVGRLGTDVAGLHGVFALAQLRHAVLLVAAAKLAIVRVNLGEQRAAVRRLQPGLFKVLGRARHLVLEAVPRLPLARVGDGGEKVARRLPRRAVPAHVLKVAPGLARGAKVDLPALVQHRRLVKQVVDGLARLVNGHGAHGVANLRHRPQALHKLERRGRVEAARAIVPRADRRARQQHLGDAHALALAARHAAHKVVADFGVVRVAQPKRRHDHLDHVPCVLLARHALDALLRRPHRRRKLERLPDRQMRKVLVHFLVVRRLALELGHHLLLRDAAVVNLRLVAQLEAVQLAANGLEHGAAPGPGPPQHHEQLPGLEDAVEAVQDLLVLLLAKVERLAEPQRRHQQRAHRLLDLHRVARAKHVEVAPRHARVGAHAVLLAHLAHKVAHPLAEIEAVALRIEPRVVPIEPDAAAAALLRRHLLQAAHARPPPADLARDAHNLLAVVVGNHGLGVAPAERRHPVVALILFRVFELDRLFYILARVNLVGGRAGLLLGLLLLLLLLLLLGLVLERRRHIEGWLDGVVVIIGRHLADLTKMLSREC</sequence>
<evidence type="ECO:0000313" key="3">
    <source>
        <dbReference type="EMBL" id="PMB71510.1"/>
    </source>
</evidence>
<dbReference type="AlphaFoldDB" id="A0A2N6NW57"/>
<proteinExistence type="predicted"/>
<protein>
    <submittedName>
        <fullName evidence="3">Uncharacterized protein</fullName>
    </submittedName>
</protein>
<comment type="caution">
    <text evidence="3">The sequence shown here is derived from an EMBL/GenBank/DDBJ whole genome shotgun (WGS) entry which is preliminary data.</text>
</comment>
<name>A0A2N6NW57_BEABA</name>
<keyword evidence="2" id="KW-1133">Transmembrane helix</keyword>
<feature type="compositionally biased region" description="Basic and acidic residues" evidence="1">
    <location>
        <begin position="18"/>
        <end position="38"/>
    </location>
</feature>
<feature type="region of interest" description="Disordered" evidence="1">
    <location>
        <begin position="205"/>
        <end position="242"/>
    </location>
</feature>
<dbReference type="EMBL" id="MRVG01000002">
    <property type="protein sequence ID" value="PMB71510.1"/>
    <property type="molecule type" value="Genomic_DNA"/>
</dbReference>
<gene>
    <name evidence="3" type="ORF">BM221_001600</name>
</gene>
<feature type="transmembrane region" description="Helical" evidence="2">
    <location>
        <begin position="768"/>
        <end position="788"/>
    </location>
</feature>
<feature type="compositionally biased region" description="Basic and acidic residues" evidence="1">
    <location>
        <begin position="210"/>
        <end position="228"/>
    </location>
</feature>
<evidence type="ECO:0000313" key="4">
    <source>
        <dbReference type="Proteomes" id="UP000235728"/>
    </source>
</evidence>
<organism evidence="3 4">
    <name type="scientific">Beauveria bassiana</name>
    <name type="common">White muscardine disease fungus</name>
    <name type="synonym">Tritirachium shiotae</name>
    <dbReference type="NCBI Taxonomy" id="176275"/>
    <lineage>
        <taxon>Eukaryota</taxon>
        <taxon>Fungi</taxon>
        <taxon>Dikarya</taxon>
        <taxon>Ascomycota</taxon>
        <taxon>Pezizomycotina</taxon>
        <taxon>Sordariomycetes</taxon>
        <taxon>Hypocreomycetidae</taxon>
        <taxon>Hypocreales</taxon>
        <taxon>Cordycipitaceae</taxon>
        <taxon>Beauveria</taxon>
    </lineage>
</organism>
<feature type="region of interest" description="Disordered" evidence="1">
    <location>
        <begin position="1"/>
        <end position="38"/>
    </location>
</feature>